<keyword evidence="3" id="KW-0028">Amino-acid biosynthesis</keyword>
<keyword evidence="3" id="KW-0057">Aromatic amino acid biosynthesis</keyword>
<dbReference type="InterPro" id="IPR022893">
    <property type="entry name" value="Shikimate_DH_fam"/>
</dbReference>
<dbReference type="OrthoDB" id="9776868at2"/>
<dbReference type="RefSeq" id="WP_123934186.1">
    <property type="nucleotide sequence ID" value="NZ_CP033897.1"/>
</dbReference>
<dbReference type="NCBIfam" id="NF001311">
    <property type="entry name" value="PRK00258.1-3"/>
    <property type="match status" value="1"/>
</dbReference>
<evidence type="ECO:0000259" key="7">
    <source>
        <dbReference type="Pfam" id="PF18317"/>
    </source>
</evidence>
<dbReference type="SUPFAM" id="SSF53223">
    <property type="entry name" value="Aminoacid dehydrogenase-like, N-terminal domain"/>
    <property type="match status" value="1"/>
</dbReference>
<name>A0A3G6J682_9CORY</name>
<dbReference type="UniPathway" id="UPA00053">
    <property type="reaction ID" value="UER00087"/>
</dbReference>
<evidence type="ECO:0000259" key="5">
    <source>
        <dbReference type="Pfam" id="PF01488"/>
    </source>
</evidence>
<keyword evidence="8" id="KW-0560">Oxidoreductase</keyword>
<dbReference type="Gene3D" id="3.40.50.720">
    <property type="entry name" value="NAD(P)-binding Rossmann-like Domain"/>
    <property type="match status" value="1"/>
</dbReference>
<dbReference type="NCBIfam" id="TIGR01809">
    <property type="entry name" value="Shik-DH-AROM"/>
    <property type="match status" value="1"/>
</dbReference>
<feature type="domain" description="SDH C-terminal" evidence="7">
    <location>
        <begin position="235"/>
        <end position="264"/>
    </location>
</feature>
<dbReference type="Pfam" id="PF01488">
    <property type="entry name" value="Shikimate_DH"/>
    <property type="match status" value="1"/>
</dbReference>
<dbReference type="Proteomes" id="UP000271587">
    <property type="component" value="Chromosome"/>
</dbReference>
<dbReference type="CDD" id="cd01065">
    <property type="entry name" value="NAD_bind_Shikimate_DH"/>
    <property type="match status" value="1"/>
</dbReference>
<dbReference type="Pfam" id="PF08501">
    <property type="entry name" value="Shikimate_dh_N"/>
    <property type="match status" value="1"/>
</dbReference>
<evidence type="ECO:0000256" key="1">
    <source>
        <dbReference type="ARBA" id="ARBA00004871"/>
    </source>
</evidence>
<comment type="pathway">
    <text evidence="1">Metabolic intermediate biosynthesis; chorismate biosynthesis; chorismate from D-erythrose 4-phosphate and phosphoenolpyruvate: step 4/7.</text>
</comment>
<dbReference type="InterPro" id="IPR046346">
    <property type="entry name" value="Aminoacid_DH-like_N_sf"/>
</dbReference>
<dbReference type="SUPFAM" id="SSF51735">
    <property type="entry name" value="NAD(P)-binding Rossmann-fold domains"/>
    <property type="match status" value="1"/>
</dbReference>
<dbReference type="InterPro" id="IPR041121">
    <property type="entry name" value="SDH_C"/>
</dbReference>
<dbReference type="GO" id="GO:0005829">
    <property type="term" value="C:cytosol"/>
    <property type="evidence" value="ECO:0007669"/>
    <property type="project" value="TreeGrafter"/>
</dbReference>
<dbReference type="GO" id="GO:0004764">
    <property type="term" value="F:shikimate 3-dehydrogenase (NADP+) activity"/>
    <property type="evidence" value="ECO:0007669"/>
    <property type="project" value="UniProtKB-EC"/>
</dbReference>
<evidence type="ECO:0000313" key="9">
    <source>
        <dbReference type="Proteomes" id="UP000271587"/>
    </source>
</evidence>
<protein>
    <recommendedName>
        <fullName evidence="2">shikimate dehydrogenase (NADP(+))</fullName>
        <ecNumber evidence="2">1.1.1.25</ecNumber>
    </recommendedName>
</protein>
<dbReference type="EMBL" id="CP033897">
    <property type="protein sequence ID" value="AZA11524.1"/>
    <property type="molecule type" value="Genomic_DNA"/>
</dbReference>
<organism evidence="8 9">
    <name type="scientific">Corynebacterium gerontici</name>
    <dbReference type="NCBI Taxonomy" id="2079234"/>
    <lineage>
        <taxon>Bacteria</taxon>
        <taxon>Bacillati</taxon>
        <taxon>Actinomycetota</taxon>
        <taxon>Actinomycetes</taxon>
        <taxon>Mycobacteriales</taxon>
        <taxon>Corynebacteriaceae</taxon>
        <taxon>Corynebacterium</taxon>
    </lineage>
</organism>
<sequence>MTQFRAVVLGKPIEHSRSPLLHNTGYEALSMRDWHYERQECDAEGLPATLEAFGPEVRGCSVTMPAKFAALECASSVSERAALVGSANTLLRTPEGWHADNTDIDGVLGALAELMGTQAITRACVVGAGGTARPALYALAKRGAKSVAIVNRSDRSEEFGDLAEALGVELKFSSFDQLQDALEGSDVLVSTVPAEVVAPFAQTLAQIPVLDVIYDPWPTPLMQAASALGTAFVGGYVMLAEQAYGQFEQFTGVQPPREAMRIALERDLKIH</sequence>
<dbReference type="EC" id="1.1.1.25" evidence="2"/>
<evidence type="ECO:0000256" key="3">
    <source>
        <dbReference type="ARBA" id="ARBA00023141"/>
    </source>
</evidence>
<feature type="domain" description="Quinate/shikimate 5-dehydrogenase/glutamyl-tRNA reductase" evidence="5">
    <location>
        <begin position="119"/>
        <end position="195"/>
    </location>
</feature>
<feature type="domain" description="Shikimate dehydrogenase substrate binding N-terminal" evidence="6">
    <location>
        <begin position="8"/>
        <end position="90"/>
    </location>
</feature>
<dbReference type="PANTHER" id="PTHR21089:SF1">
    <property type="entry name" value="BIFUNCTIONAL 3-DEHYDROQUINATE DEHYDRATASE_SHIKIMATE DEHYDROGENASE, CHLOROPLASTIC"/>
    <property type="match status" value="1"/>
</dbReference>
<proteinExistence type="predicted"/>
<dbReference type="GO" id="GO:0050661">
    <property type="term" value="F:NADP binding"/>
    <property type="evidence" value="ECO:0007669"/>
    <property type="project" value="TreeGrafter"/>
</dbReference>
<evidence type="ECO:0000256" key="2">
    <source>
        <dbReference type="ARBA" id="ARBA00012962"/>
    </source>
</evidence>
<evidence type="ECO:0000256" key="4">
    <source>
        <dbReference type="ARBA" id="ARBA00049442"/>
    </source>
</evidence>
<evidence type="ECO:0000313" key="8">
    <source>
        <dbReference type="EMBL" id="AZA11524.1"/>
    </source>
</evidence>
<dbReference type="Pfam" id="PF18317">
    <property type="entry name" value="SDH_C"/>
    <property type="match status" value="1"/>
</dbReference>
<dbReference type="InterPro" id="IPR036291">
    <property type="entry name" value="NAD(P)-bd_dom_sf"/>
</dbReference>
<dbReference type="InterPro" id="IPR013708">
    <property type="entry name" value="Shikimate_DH-bd_N"/>
</dbReference>
<reference evidence="8 9" key="1">
    <citation type="submission" date="2018-11" db="EMBL/GenBank/DDBJ databases">
        <authorList>
            <person name="Kleinhagauer T."/>
            <person name="Glaeser S.P."/>
            <person name="Spergser J."/>
            <person name="Ruckert C."/>
            <person name="Kaempfer P."/>
            <person name="Busse H.-J."/>
        </authorList>
    </citation>
    <scope>NUCLEOTIDE SEQUENCE [LARGE SCALE GENOMIC DNA]</scope>
    <source>
        <strain evidence="8 9">W8</strain>
    </source>
</reference>
<gene>
    <name evidence="8" type="primary">aroE</name>
    <name evidence="8" type="ORF">CGERO_06085</name>
</gene>
<comment type="catalytic activity">
    <reaction evidence="4">
        <text>shikimate + NADP(+) = 3-dehydroshikimate + NADPH + H(+)</text>
        <dbReference type="Rhea" id="RHEA:17737"/>
        <dbReference type="ChEBI" id="CHEBI:15378"/>
        <dbReference type="ChEBI" id="CHEBI:16630"/>
        <dbReference type="ChEBI" id="CHEBI:36208"/>
        <dbReference type="ChEBI" id="CHEBI:57783"/>
        <dbReference type="ChEBI" id="CHEBI:58349"/>
        <dbReference type="EC" id="1.1.1.25"/>
    </reaction>
</comment>
<dbReference type="GO" id="GO:0009073">
    <property type="term" value="P:aromatic amino acid family biosynthetic process"/>
    <property type="evidence" value="ECO:0007669"/>
    <property type="project" value="UniProtKB-KW"/>
</dbReference>
<dbReference type="GO" id="GO:0019632">
    <property type="term" value="P:shikimate metabolic process"/>
    <property type="evidence" value="ECO:0007669"/>
    <property type="project" value="TreeGrafter"/>
</dbReference>
<dbReference type="KEGG" id="cgk:CGERO_06085"/>
<dbReference type="AlphaFoldDB" id="A0A3G6J682"/>
<dbReference type="GO" id="GO:0009423">
    <property type="term" value="P:chorismate biosynthetic process"/>
    <property type="evidence" value="ECO:0007669"/>
    <property type="project" value="UniProtKB-UniPathway"/>
</dbReference>
<keyword evidence="9" id="KW-1185">Reference proteome</keyword>
<dbReference type="PANTHER" id="PTHR21089">
    <property type="entry name" value="SHIKIMATE DEHYDROGENASE"/>
    <property type="match status" value="1"/>
</dbReference>
<dbReference type="InterPro" id="IPR006151">
    <property type="entry name" value="Shikm_DH/Glu-tRNA_Rdtase"/>
</dbReference>
<dbReference type="Gene3D" id="3.40.50.10860">
    <property type="entry name" value="Leucine Dehydrogenase, chain A, domain 1"/>
    <property type="match status" value="1"/>
</dbReference>
<dbReference type="InterPro" id="IPR010110">
    <property type="entry name" value="Shikimate_DH_AroM-type"/>
</dbReference>
<accession>A0A3G6J682</accession>
<evidence type="ECO:0000259" key="6">
    <source>
        <dbReference type="Pfam" id="PF08501"/>
    </source>
</evidence>